<evidence type="ECO:0000256" key="4">
    <source>
        <dbReference type="ARBA" id="ARBA00022741"/>
    </source>
</evidence>
<name>A0A4V3YZM9_AERVE</name>
<evidence type="ECO:0000313" key="8">
    <source>
        <dbReference type="Proteomes" id="UP000309618"/>
    </source>
</evidence>
<dbReference type="EC" id="1.17.4.1" evidence="2"/>
<comment type="caution">
    <text evidence="7">The sequence shown here is derived from an EMBL/GenBank/DDBJ whole genome shotgun (WGS) entry which is preliminary data.</text>
</comment>
<organism evidence="7 8">
    <name type="scientific">Aeromonas veronii</name>
    <dbReference type="NCBI Taxonomy" id="654"/>
    <lineage>
        <taxon>Bacteria</taxon>
        <taxon>Pseudomonadati</taxon>
        <taxon>Pseudomonadota</taxon>
        <taxon>Gammaproteobacteria</taxon>
        <taxon>Aeromonadales</taxon>
        <taxon>Aeromonadaceae</taxon>
        <taxon>Aeromonas</taxon>
    </lineage>
</organism>
<dbReference type="Pfam" id="PF12637">
    <property type="entry name" value="TSCPD"/>
    <property type="match status" value="1"/>
</dbReference>
<comment type="catalytic activity">
    <reaction evidence="5">
        <text>a 2'-deoxyribonucleoside 5'-diphosphate + [thioredoxin]-disulfide + H2O = a ribonucleoside 5'-diphosphate + [thioredoxin]-dithiol</text>
        <dbReference type="Rhea" id="RHEA:23252"/>
        <dbReference type="Rhea" id="RHEA-COMP:10698"/>
        <dbReference type="Rhea" id="RHEA-COMP:10700"/>
        <dbReference type="ChEBI" id="CHEBI:15377"/>
        <dbReference type="ChEBI" id="CHEBI:29950"/>
        <dbReference type="ChEBI" id="CHEBI:50058"/>
        <dbReference type="ChEBI" id="CHEBI:57930"/>
        <dbReference type="ChEBI" id="CHEBI:73316"/>
        <dbReference type="EC" id="1.17.4.1"/>
    </reaction>
</comment>
<keyword evidence="3" id="KW-0237">DNA synthesis</keyword>
<dbReference type="AlphaFoldDB" id="A0A4V3YZM9"/>
<sequence length="226" mass="25291">MVLKIDSPIIGYKVKTSTAGEEHCVSATPVVHMHETVARPERLIGATYKIKTPEHISEHSLYITINDIVLNEGTENEVRRPFEIFINSKSMEHFQWIVALTRILSAVFRKGGDINFLVEELRSVFDPKGGYWNKGKYIHSLIAEIGNVIETHLISIGMIDAPKMDPHQQSFIATKRAEFLGETPTSLNGTQASFPESATLCSKCHYKAVVRRDNCSCCLNCGESHC</sequence>
<dbReference type="Proteomes" id="UP000309618">
    <property type="component" value="Unassembled WGS sequence"/>
</dbReference>
<accession>A0A4V3YZM9</accession>
<dbReference type="GO" id="GO:0000166">
    <property type="term" value="F:nucleotide binding"/>
    <property type="evidence" value="ECO:0007669"/>
    <property type="project" value="UniProtKB-KW"/>
</dbReference>
<proteinExistence type="inferred from homology"/>
<feature type="domain" description="TSCPD" evidence="6">
    <location>
        <begin position="43"/>
        <end position="153"/>
    </location>
</feature>
<dbReference type="InterPro" id="IPR024434">
    <property type="entry name" value="TSCPD_dom"/>
</dbReference>
<evidence type="ECO:0000256" key="5">
    <source>
        <dbReference type="ARBA" id="ARBA00047754"/>
    </source>
</evidence>
<protein>
    <recommendedName>
        <fullName evidence="2">ribonucleoside-diphosphate reductase</fullName>
        <ecNumber evidence="2">1.17.4.1</ecNumber>
    </recommendedName>
</protein>
<dbReference type="GO" id="GO:0004748">
    <property type="term" value="F:ribonucleoside-diphosphate reductase activity, thioredoxin disulfide as acceptor"/>
    <property type="evidence" value="ECO:0007669"/>
    <property type="project" value="UniProtKB-EC"/>
</dbReference>
<comment type="similarity">
    <text evidence="1">Belongs to the ribonucleoside diphosphate reductase class-2 family.</text>
</comment>
<evidence type="ECO:0000256" key="1">
    <source>
        <dbReference type="ARBA" id="ARBA00007405"/>
    </source>
</evidence>
<gene>
    <name evidence="7" type="ORF">E8Q35_15100</name>
</gene>
<keyword evidence="4" id="KW-0547">Nucleotide-binding</keyword>
<evidence type="ECO:0000256" key="2">
    <source>
        <dbReference type="ARBA" id="ARBA00012274"/>
    </source>
</evidence>
<dbReference type="RefSeq" id="WP_136502161.1">
    <property type="nucleotide sequence ID" value="NZ_SSUX01000011.1"/>
</dbReference>
<reference evidence="7 8" key="1">
    <citation type="submission" date="2019-04" db="EMBL/GenBank/DDBJ databases">
        <title>Comparative genomics of Aeromonas veronii strains pathogenic to fish.</title>
        <authorList>
            <person name="Cascarano M.C."/>
            <person name="Smyrli M."/>
            <person name="Katharios P."/>
        </authorList>
    </citation>
    <scope>NUCLEOTIDE SEQUENCE [LARGE SCALE GENOMIC DNA]</scope>
    <source>
        <strain evidence="7 8">XU1</strain>
    </source>
</reference>
<evidence type="ECO:0000313" key="7">
    <source>
        <dbReference type="EMBL" id="THJ43722.1"/>
    </source>
</evidence>
<dbReference type="EMBL" id="SSUX01000011">
    <property type="protein sequence ID" value="THJ43722.1"/>
    <property type="molecule type" value="Genomic_DNA"/>
</dbReference>
<evidence type="ECO:0000259" key="6">
    <source>
        <dbReference type="Pfam" id="PF12637"/>
    </source>
</evidence>
<evidence type="ECO:0000256" key="3">
    <source>
        <dbReference type="ARBA" id="ARBA00022634"/>
    </source>
</evidence>
<dbReference type="GO" id="GO:0071897">
    <property type="term" value="P:DNA biosynthetic process"/>
    <property type="evidence" value="ECO:0007669"/>
    <property type="project" value="UniProtKB-KW"/>
</dbReference>